<evidence type="ECO:0000313" key="9">
    <source>
        <dbReference type="EMBL" id="BBG27371.1"/>
    </source>
</evidence>
<reference evidence="11" key="1">
    <citation type="submission" date="2018-09" db="EMBL/GenBank/DDBJ databases">
        <title>Complete Genome Sequencing of Sulfolobus sp. JCM 16834.</title>
        <authorList>
            <person name="Kato S."/>
            <person name="Itoh T."/>
            <person name="Ohkuma M."/>
        </authorList>
    </citation>
    <scope>NUCLEOTIDE SEQUENCE [LARGE SCALE GENOMIC DNA]</scope>
    <source>
        <strain evidence="11">IC-007</strain>
    </source>
</reference>
<dbReference type="RefSeq" id="WP_054844826.1">
    <property type="nucleotide sequence ID" value="NZ_AP018929.1"/>
</dbReference>
<evidence type="ECO:0000313" key="11">
    <source>
        <dbReference type="Proteomes" id="UP000325030"/>
    </source>
</evidence>
<evidence type="ECO:0000256" key="7">
    <source>
        <dbReference type="SAM" id="MobiDB-lite"/>
    </source>
</evidence>
<evidence type="ECO:0000313" key="10">
    <source>
        <dbReference type="Proteomes" id="UP000322983"/>
    </source>
</evidence>
<dbReference type="Proteomes" id="UP000322983">
    <property type="component" value="Chromosome"/>
</dbReference>
<accession>A0A510E4C9</accession>
<evidence type="ECO:0000256" key="2">
    <source>
        <dbReference type="ARBA" id="ARBA00011458"/>
    </source>
</evidence>
<dbReference type="OrthoDB" id="372305at2157"/>
<gene>
    <name evidence="6" type="primary">rps8e</name>
    <name evidence="8" type="ORF">IC006_1910</name>
    <name evidence="9" type="ORF">IC007_1918</name>
</gene>
<dbReference type="GO" id="GO:1990904">
    <property type="term" value="C:ribonucleoprotein complex"/>
    <property type="evidence" value="ECO:0007669"/>
    <property type="project" value="UniProtKB-KW"/>
</dbReference>
<dbReference type="HAMAP" id="MF_00029">
    <property type="entry name" value="Ribosomal_eS8"/>
    <property type="match status" value="1"/>
</dbReference>
<dbReference type="InterPro" id="IPR001047">
    <property type="entry name" value="Ribosomal_eS8"/>
</dbReference>
<name>A0A510E4C9_9CREN</name>
<reference evidence="9 10" key="2">
    <citation type="journal article" date="2020" name="Int. J. Syst. Evol. Microbiol.">
        <title>Sulfuracidifex tepidarius gen. nov., sp. nov. and transfer of Sulfolobus metallicus Huber and Stetter 1992 to the genus Sulfuracidifex as Sulfuracidifex metallicus comb. nov.</title>
        <authorList>
            <person name="Itoh T."/>
            <person name="Miura T."/>
            <person name="Sakai H.D."/>
            <person name="Kato S."/>
            <person name="Ohkuma M."/>
            <person name="Takashina T."/>
        </authorList>
    </citation>
    <scope>NUCLEOTIDE SEQUENCE</scope>
    <source>
        <strain evidence="8 10">IC-006</strain>
        <strain evidence="9">IC-007</strain>
    </source>
</reference>
<dbReference type="CDD" id="cd11382">
    <property type="entry name" value="Ribosomal_S8e"/>
    <property type="match status" value="1"/>
</dbReference>
<evidence type="ECO:0000256" key="6">
    <source>
        <dbReference type="HAMAP-Rule" id="MF_00029"/>
    </source>
</evidence>
<keyword evidence="10" id="KW-1185">Reference proteome</keyword>
<dbReference type="EMBL" id="AP018929">
    <property type="protein sequence ID" value="BBG24583.1"/>
    <property type="molecule type" value="Genomic_DNA"/>
</dbReference>
<comment type="similarity">
    <text evidence="1 6">Belongs to the eukaryotic ribosomal protein eS8 family.</text>
</comment>
<dbReference type="GO" id="GO:0003735">
    <property type="term" value="F:structural constituent of ribosome"/>
    <property type="evidence" value="ECO:0007669"/>
    <property type="project" value="InterPro"/>
</dbReference>
<dbReference type="AlphaFoldDB" id="A0A510E4C9"/>
<accession>A0A510DWI4</accession>
<dbReference type="PROSITE" id="PS01193">
    <property type="entry name" value="RIBOSOMAL_S8E"/>
    <property type="match status" value="1"/>
</dbReference>
<evidence type="ECO:0000256" key="4">
    <source>
        <dbReference type="ARBA" id="ARBA00023274"/>
    </source>
</evidence>
<dbReference type="InterPro" id="IPR020919">
    <property type="entry name" value="Ribosomal_protein_eS8_arc"/>
</dbReference>
<sequence length="128" mass="13901">MGFYQGNDLRKITGGMKGKKRDKRKSELGGSPTYTVLSDEEIRVKERTMGGNTKVKLRYAVYANVINPADSTAKKVKVLGVIATPANKELARRRIIIKGARINTELGEAVVTSSPGQDGVINAVLVKQ</sequence>
<evidence type="ECO:0000256" key="5">
    <source>
        <dbReference type="ARBA" id="ARBA00035277"/>
    </source>
</evidence>
<dbReference type="InterPro" id="IPR022309">
    <property type="entry name" value="Ribosomal_Se8/biogenesis_NSA2"/>
</dbReference>
<dbReference type="GO" id="GO:0006412">
    <property type="term" value="P:translation"/>
    <property type="evidence" value="ECO:0007669"/>
    <property type="project" value="UniProtKB-UniRule"/>
</dbReference>
<evidence type="ECO:0000256" key="1">
    <source>
        <dbReference type="ARBA" id="ARBA00005257"/>
    </source>
</evidence>
<comment type="subunit">
    <text evidence="2 6">Part of the 30S ribosomal subunit.</text>
</comment>
<dbReference type="Proteomes" id="UP000325030">
    <property type="component" value="Chromosome"/>
</dbReference>
<dbReference type="EMBL" id="AP018930">
    <property type="protein sequence ID" value="BBG27371.1"/>
    <property type="molecule type" value="Genomic_DNA"/>
</dbReference>
<evidence type="ECO:0000256" key="3">
    <source>
        <dbReference type="ARBA" id="ARBA00022980"/>
    </source>
</evidence>
<dbReference type="GeneID" id="41718252"/>
<keyword evidence="4 6" id="KW-0687">Ribonucleoprotein</keyword>
<proteinExistence type="inferred from homology"/>
<dbReference type="InterPro" id="IPR018283">
    <property type="entry name" value="Ribosomal_eS8_CS"/>
</dbReference>
<dbReference type="PANTHER" id="PTHR10394">
    <property type="entry name" value="40S RIBOSOMAL PROTEIN S8"/>
    <property type="match status" value="1"/>
</dbReference>
<dbReference type="Pfam" id="PF01201">
    <property type="entry name" value="Ribosomal_S8e"/>
    <property type="match status" value="1"/>
</dbReference>
<dbReference type="STRING" id="1294262.GCA_001316085_00090"/>
<evidence type="ECO:0000313" key="8">
    <source>
        <dbReference type="EMBL" id="BBG24583.1"/>
    </source>
</evidence>
<dbReference type="GO" id="GO:0005840">
    <property type="term" value="C:ribosome"/>
    <property type="evidence" value="ECO:0007669"/>
    <property type="project" value="UniProtKB-KW"/>
</dbReference>
<organism evidence="9 11">
    <name type="scientific">Sulfuracidifex tepidarius</name>
    <dbReference type="NCBI Taxonomy" id="1294262"/>
    <lineage>
        <taxon>Archaea</taxon>
        <taxon>Thermoproteota</taxon>
        <taxon>Thermoprotei</taxon>
        <taxon>Sulfolobales</taxon>
        <taxon>Sulfolobaceae</taxon>
        <taxon>Sulfuracidifex</taxon>
    </lineage>
</organism>
<dbReference type="NCBIfam" id="TIGR00307">
    <property type="entry name" value="eS8"/>
    <property type="match status" value="1"/>
</dbReference>
<feature type="region of interest" description="Disordered" evidence="7">
    <location>
        <begin position="12"/>
        <end position="32"/>
    </location>
</feature>
<dbReference type="KEGG" id="step:IC006_1910"/>
<keyword evidence="3 6" id="KW-0689">Ribosomal protein</keyword>
<protein>
    <recommendedName>
        <fullName evidence="5 6">Small ribosomal subunit protein eS8</fullName>
    </recommendedName>
</protein>
<dbReference type="Gene3D" id="2.40.10.310">
    <property type="match status" value="1"/>
</dbReference>